<gene>
    <name evidence="3" type="ORF">THAOC_09458</name>
</gene>
<accession>K0T7K1</accession>
<feature type="domain" description="Tectonic-1-3" evidence="2">
    <location>
        <begin position="167"/>
        <end position="321"/>
    </location>
</feature>
<dbReference type="OrthoDB" id="2104337at2759"/>
<keyword evidence="4" id="KW-1185">Reference proteome</keyword>
<reference evidence="3 4" key="1">
    <citation type="journal article" date="2012" name="Genome Biol.">
        <title>Genome and low-iron response of an oceanic diatom adapted to chronic iron limitation.</title>
        <authorList>
            <person name="Lommer M."/>
            <person name="Specht M."/>
            <person name="Roy A.S."/>
            <person name="Kraemer L."/>
            <person name="Andreson R."/>
            <person name="Gutowska M.A."/>
            <person name="Wolf J."/>
            <person name="Bergner S.V."/>
            <person name="Schilhabel M.B."/>
            <person name="Klostermeier U.C."/>
            <person name="Beiko R.G."/>
            <person name="Rosenstiel P."/>
            <person name="Hippler M."/>
            <person name="Laroche J."/>
        </authorList>
    </citation>
    <scope>NUCLEOTIDE SEQUENCE [LARGE SCALE GENOMIC DNA]</scope>
    <source>
        <strain evidence="3 4">CCMP1005</strain>
    </source>
</reference>
<dbReference type="InterPro" id="IPR011677">
    <property type="entry name" value="TCTN1-3_dom"/>
</dbReference>
<dbReference type="InterPro" id="IPR040354">
    <property type="entry name" value="TCTN1-3"/>
</dbReference>
<evidence type="ECO:0000313" key="3">
    <source>
        <dbReference type="EMBL" id="EJK69296.1"/>
    </source>
</evidence>
<feature type="signal peptide" evidence="1">
    <location>
        <begin position="1"/>
        <end position="18"/>
    </location>
</feature>
<dbReference type="AlphaFoldDB" id="K0T7K1"/>
<name>K0T7K1_THAOC</name>
<comment type="caution">
    <text evidence="3">The sequence shown here is derived from an EMBL/GenBank/DDBJ whole genome shotgun (WGS) entry which is preliminary data.</text>
</comment>
<evidence type="ECO:0000259" key="2">
    <source>
        <dbReference type="Pfam" id="PF07773"/>
    </source>
</evidence>
<dbReference type="PANTHER" id="PTHR14611">
    <property type="entry name" value="TECTONIC FAMILY MEMBER"/>
    <property type="match status" value="1"/>
</dbReference>
<sequence length="592" mass="63874">MRSAVSILLLCLAQTSTASSSDHGSDKILMPPGCVCRRPGAVDDEYCDQFDCEGDETTAPQGTACVERPPSLEATNLQYPYRVDDSAERALLGLLCVEKNNSAVTGNYYRDQGYPSAALDGSLFDGDAGFHTTSQRRRGNNALPTTGALRAFRSLDGGTLKLAPFGGLLTLPVSSTGMGGRCLEMNPALFRQDLATSCTMQVDNLAMDCEGALSLSRYTSGVYLARTANVTTSSSAVLGQDPASAAHLVVPVRVEAGGDRQTKWDEGSSTCSNALRKLSYAIVYNDATEEIVDVSATLEAVDVIASERVTSLEQQFEVAFVPRDEPGNNTLSRRPVIRSPGYVQGDVVAAAVAPSAAEPADATGELDRVEGGLRVMSFGEGGECSSASSQGTAVGFAKDLRVGCVHRMTRNELRNLCASAGSHSLLATVAGGLANGDGEFVHPRVLDSERQDWLGIFANAERNDIRQWVEIESGDYGVARKRLEEVEFLDSESRCVGIPTRLSYEILWTHVGNVESPHAKILGARRTYGNEHRLQHVLPPGEEQPYTFDTTVSWTYREPEPELVVKPPPAHIFSVPYDIWYPFVGVPDEEEF</sequence>
<evidence type="ECO:0000256" key="1">
    <source>
        <dbReference type="SAM" id="SignalP"/>
    </source>
</evidence>
<dbReference type="OMA" id="HEVIYEI"/>
<dbReference type="Pfam" id="PF07773">
    <property type="entry name" value="TCTN_DUF1619"/>
    <property type="match status" value="2"/>
</dbReference>
<proteinExistence type="predicted"/>
<feature type="domain" description="Tectonic-1-3" evidence="2">
    <location>
        <begin position="341"/>
        <end position="530"/>
    </location>
</feature>
<feature type="chain" id="PRO_5003838271" description="Tectonic-1-3 domain-containing protein" evidence="1">
    <location>
        <begin position="19"/>
        <end position="592"/>
    </location>
</feature>
<evidence type="ECO:0000313" key="4">
    <source>
        <dbReference type="Proteomes" id="UP000266841"/>
    </source>
</evidence>
<dbReference type="PANTHER" id="PTHR14611:SF2">
    <property type="entry name" value="TECTONIC"/>
    <property type="match status" value="1"/>
</dbReference>
<dbReference type="Proteomes" id="UP000266841">
    <property type="component" value="Unassembled WGS sequence"/>
</dbReference>
<dbReference type="GO" id="GO:0030030">
    <property type="term" value="P:cell projection organization"/>
    <property type="evidence" value="ECO:0007669"/>
    <property type="project" value="UniProtKB-KW"/>
</dbReference>
<dbReference type="eggNOG" id="ENOG502RUN3">
    <property type="taxonomic scope" value="Eukaryota"/>
</dbReference>
<organism evidence="3 4">
    <name type="scientific">Thalassiosira oceanica</name>
    <name type="common">Marine diatom</name>
    <dbReference type="NCBI Taxonomy" id="159749"/>
    <lineage>
        <taxon>Eukaryota</taxon>
        <taxon>Sar</taxon>
        <taxon>Stramenopiles</taxon>
        <taxon>Ochrophyta</taxon>
        <taxon>Bacillariophyta</taxon>
        <taxon>Coscinodiscophyceae</taxon>
        <taxon>Thalassiosirophycidae</taxon>
        <taxon>Thalassiosirales</taxon>
        <taxon>Thalassiosiraceae</taxon>
        <taxon>Thalassiosira</taxon>
    </lineage>
</organism>
<dbReference type="EMBL" id="AGNL01010253">
    <property type="protein sequence ID" value="EJK69296.1"/>
    <property type="molecule type" value="Genomic_DNA"/>
</dbReference>
<keyword evidence="1" id="KW-0732">Signal</keyword>
<protein>
    <recommendedName>
        <fullName evidence="2">Tectonic-1-3 domain-containing protein</fullName>
    </recommendedName>
</protein>